<accession>A0AC61S0N3</accession>
<protein>
    <submittedName>
        <fullName evidence="1">Uncharacterized protein</fullName>
    </submittedName>
</protein>
<sequence length="77" mass="8999">MDKAAEKKSSKTKADRGDDLEISAYRPDRPSAGRIVRRTAIQEQSICWFVQKDKHIQIEKKGLPDYLEFKEEQVMLF</sequence>
<organism evidence="1 2">
    <name type="scientific">Petralouisia muris</name>
    <dbReference type="NCBI Taxonomy" id="3032872"/>
    <lineage>
        <taxon>Bacteria</taxon>
        <taxon>Bacillati</taxon>
        <taxon>Bacillota</taxon>
        <taxon>Clostridia</taxon>
        <taxon>Lachnospirales</taxon>
        <taxon>Lachnospiraceae</taxon>
        <taxon>Petralouisia</taxon>
    </lineage>
</organism>
<name>A0AC61S0N3_9FIRM</name>
<comment type="caution">
    <text evidence="1">The sequence shown here is derived from an EMBL/GenBank/DDBJ whole genome shotgun (WGS) entry which is preliminary data.</text>
</comment>
<keyword evidence="2" id="KW-1185">Reference proteome</keyword>
<gene>
    <name evidence="1" type="ORF">E5329_02405</name>
</gene>
<evidence type="ECO:0000313" key="1">
    <source>
        <dbReference type="EMBL" id="TGY97992.1"/>
    </source>
</evidence>
<dbReference type="Proteomes" id="UP000304953">
    <property type="component" value="Unassembled WGS sequence"/>
</dbReference>
<reference evidence="1" key="1">
    <citation type="submission" date="2019-04" db="EMBL/GenBank/DDBJ databases">
        <title>Microbes associate with the intestines of laboratory mice.</title>
        <authorList>
            <person name="Navarre W."/>
            <person name="Wong E."/>
            <person name="Huang K."/>
            <person name="Tropini C."/>
            <person name="Ng K."/>
            <person name="Yu B."/>
        </authorList>
    </citation>
    <scope>NUCLEOTIDE SEQUENCE</scope>
    <source>
        <strain evidence="1">NM01_1-7b</strain>
    </source>
</reference>
<dbReference type="EMBL" id="SRYA01000003">
    <property type="protein sequence ID" value="TGY97992.1"/>
    <property type="molecule type" value="Genomic_DNA"/>
</dbReference>
<evidence type="ECO:0000313" key="2">
    <source>
        <dbReference type="Proteomes" id="UP000304953"/>
    </source>
</evidence>
<proteinExistence type="predicted"/>